<reference evidence="4" key="1">
    <citation type="journal article" date="2014" name="Front. Microbiol.">
        <title>High frequency of phylogenetically diverse reductive dehalogenase-homologous genes in deep subseafloor sedimentary metagenomes.</title>
        <authorList>
            <person name="Kawai M."/>
            <person name="Futagami T."/>
            <person name="Toyoda A."/>
            <person name="Takaki Y."/>
            <person name="Nishi S."/>
            <person name="Hori S."/>
            <person name="Arai W."/>
            <person name="Tsubouchi T."/>
            <person name="Morono Y."/>
            <person name="Uchiyama I."/>
            <person name="Ito T."/>
            <person name="Fujiyama A."/>
            <person name="Inagaki F."/>
            <person name="Takami H."/>
        </authorList>
    </citation>
    <scope>NUCLEOTIDE SEQUENCE</scope>
    <source>
        <strain evidence="4">Expedition CK06-06</strain>
    </source>
</reference>
<dbReference type="Pfam" id="PF00370">
    <property type="entry name" value="FGGY_N"/>
    <property type="match status" value="1"/>
</dbReference>
<sequence>MALEYFIGVDSGTQGTRAVVVDGDSGEVVGKASVGYGLIEGLPEGHMEQHPSTWVEAMMKAVEGALKASKVDRGDVRSIGVSGQQHGFVPLDGEGEVIRPAKLWNDTSSAEECEILIEALGGVDSVISLIGNSIPPGFTASKILWMKRHEPENFRKLRTVLLPHDYLNFYLTGGLSMEYGDASGTALMDVRRRGWSEEVVEAIDPGLMEKLPPIHPSDEAVGHVREKVRRRLGLKNDVLVSSGGGDNMMAAIGTGNTRPGIVTVSLGTSGTIYSYSRTPVVDPIGEIAAFC</sequence>
<dbReference type="EMBL" id="BARS01008878">
    <property type="protein sequence ID" value="GAF67723.1"/>
    <property type="molecule type" value="Genomic_DNA"/>
</dbReference>
<feature type="domain" description="Carbohydrate kinase FGGY N-terminal" evidence="3">
    <location>
        <begin position="5"/>
        <end position="253"/>
    </location>
</feature>
<evidence type="ECO:0000256" key="1">
    <source>
        <dbReference type="ARBA" id="ARBA00022679"/>
    </source>
</evidence>
<dbReference type="InterPro" id="IPR043129">
    <property type="entry name" value="ATPase_NBD"/>
</dbReference>
<accession>X0RG17</accession>
<dbReference type="Gene3D" id="3.30.420.40">
    <property type="match status" value="1"/>
</dbReference>
<keyword evidence="1" id="KW-0808">Transferase</keyword>
<dbReference type="PANTHER" id="PTHR43095:SF5">
    <property type="entry name" value="XYLULOSE KINASE"/>
    <property type="match status" value="1"/>
</dbReference>
<protein>
    <recommendedName>
        <fullName evidence="3">Carbohydrate kinase FGGY N-terminal domain-containing protein</fullName>
    </recommendedName>
</protein>
<evidence type="ECO:0000259" key="3">
    <source>
        <dbReference type="Pfam" id="PF00370"/>
    </source>
</evidence>
<dbReference type="SUPFAM" id="SSF53067">
    <property type="entry name" value="Actin-like ATPase domain"/>
    <property type="match status" value="1"/>
</dbReference>
<dbReference type="GO" id="GO:0016773">
    <property type="term" value="F:phosphotransferase activity, alcohol group as acceptor"/>
    <property type="evidence" value="ECO:0007669"/>
    <property type="project" value="InterPro"/>
</dbReference>
<dbReference type="GO" id="GO:0016301">
    <property type="term" value="F:kinase activity"/>
    <property type="evidence" value="ECO:0007669"/>
    <property type="project" value="UniProtKB-KW"/>
</dbReference>
<dbReference type="PANTHER" id="PTHR43095">
    <property type="entry name" value="SUGAR KINASE"/>
    <property type="match status" value="1"/>
</dbReference>
<dbReference type="InterPro" id="IPR018484">
    <property type="entry name" value="FGGY_N"/>
</dbReference>
<name>X0RG17_9ZZZZ</name>
<dbReference type="AlphaFoldDB" id="X0RG17"/>
<dbReference type="InterPro" id="IPR018483">
    <property type="entry name" value="Carb_kinase_FGGY_CS"/>
</dbReference>
<gene>
    <name evidence="4" type="ORF">S01H1_16829</name>
</gene>
<dbReference type="InterPro" id="IPR050406">
    <property type="entry name" value="FGGY_Carb_Kinase"/>
</dbReference>
<comment type="caution">
    <text evidence="4">The sequence shown here is derived from an EMBL/GenBank/DDBJ whole genome shotgun (WGS) entry which is preliminary data.</text>
</comment>
<dbReference type="GO" id="GO:0005975">
    <property type="term" value="P:carbohydrate metabolic process"/>
    <property type="evidence" value="ECO:0007669"/>
    <property type="project" value="InterPro"/>
</dbReference>
<evidence type="ECO:0000256" key="2">
    <source>
        <dbReference type="ARBA" id="ARBA00022777"/>
    </source>
</evidence>
<evidence type="ECO:0000313" key="4">
    <source>
        <dbReference type="EMBL" id="GAF67723.1"/>
    </source>
</evidence>
<feature type="non-terminal residue" evidence="4">
    <location>
        <position position="291"/>
    </location>
</feature>
<organism evidence="4">
    <name type="scientific">marine sediment metagenome</name>
    <dbReference type="NCBI Taxonomy" id="412755"/>
    <lineage>
        <taxon>unclassified sequences</taxon>
        <taxon>metagenomes</taxon>
        <taxon>ecological metagenomes</taxon>
    </lineage>
</organism>
<keyword evidence="2" id="KW-0418">Kinase</keyword>
<dbReference type="PROSITE" id="PS00933">
    <property type="entry name" value="FGGY_KINASES_1"/>
    <property type="match status" value="1"/>
</dbReference>
<proteinExistence type="predicted"/>